<dbReference type="CDD" id="cd14014">
    <property type="entry name" value="STKc_PknB_like"/>
    <property type="match status" value="1"/>
</dbReference>
<keyword evidence="3" id="KW-0808">Transferase</keyword>
<dbReference type="Gene3D" id="1.10.510.10">
    <property type="entry name" value="Transferase(Phosphotransferase) domain 1"/>
    <property type="match status" value="1"/>
</dbReference>
<keyword evidence="7" id="KW-0802">TPR repeat</keyword>
<accession>A0A1G6UK93</accession>
<evidence type="ECO:0000256" key="5">
    <source>
        <dbReference type="ARBA" id="ARBA00022777"/>
    </source>
</evidence>
<dbReference type="PROSITE" id="PS00107">
    <property type="entry name" value="PROTEIN_KINASE_ATP"/>
    <property type="match status" value="1"/>
</dbReference>
<dbReference type="PANTHER" id="PTHR43289">
    <property type="entry name" value="MITOGEN-ACTIVATED PROTEIN KINASE KINASE KINASE 20-RELATED"/>
    <property type="match status" value="1"/>
</dbReference>
<feature type="repeat" description="TPR" evidence="7">
    <location>
        <begin position="780"/>
        <end position="813"/>
    </location>
</feature>
<dbReference type="InterPro" id="IPR011009">
    <property type="entry name" value="Kinase-like_dom_sf"/>
</dbReference>
<feature type="domain" description="Protein kinase" evidence="10">
    <location>
        <begin position="7"/>
        <end position="267"/>
    </location>
</feature>
<protein>
    <recommendedName>
        <fullName evidence="1">non-specific serine/threonine protein kinase</fullName>
        <ecNumber evidence="1">2.7.11.1</ecNumber>
    </recommendedName>
</protein>
<dbReference type="AlphaFoldDB" id="A0A1G6UK93"/>
<evidence type="ECO:0000256" key="4">
    <source>
        <dbReference type="ARBA" id="ARBA00022741"/>
    </source>
</evidence>
<dbReference type="Gene3D" id="3.30.200.20">
    <property type="entry name" value="Phosphorylase Kinase, domain 1"/>
    <property type="match status" value="1"/>
</dbReference>
<dbReference type="PROSITE" id="PS50005">
    <property type="entry name" value="TPR"/>
    <property type="match status" value="1"/>
</dbReference>
<dbReference type="OrthoDB" id="5935824at2"/>
<dbReference type="STRING" id="265719.SAMN04488509_102376"/>
<feature type="region of interest" description="Disordered" evidence="9">
    <location>
        <begin position="265"/>
        <end position="329"/>
    </location>
</feature>
<name>A0A1G6UK93_9GAMM</name>
<dbReference type="PROSITE" id="PS50011">
    <property type="entry name" value="PROTEIN_KINASE_DOM"/>
    <property type="match status" value="1"/>
</dbReference>
<dbReference type="SMART" id="SM00028">
    <property type="entry name" value="TPR"/>
    <property type="match status" value="4"/>
</dbReference>
<dbReference type="EC" id="2.7.11.1" evidence="1"/>
<evidence type="ECO:0000313" key="12">
    <source>
        <dbReference type="Proteomes" id="UP000199603"/>
    </source>
</evidence>
<dbReference type="InterPro" id="IPR000719">
    <property type="entry name" value="Prot_kinase_dom"/>
</dbReference>
<evidence type="ECO:0000256" key="1">
    <source>
        <dbReference type="ARBA" id="ARBA00012513"/>
    </source>
</evidence>
<keyword evidence="4 8" id="KW-0547">Nucleotide-binding</keyword>
<dbReference type="PROSITE" id="PS00108">
    <property type="entry name" value="PROTEIN_KINASE_ST"/>
    <property type="match status" value="1"/>
</dbReference>
<evidence type="ECO:0000256" key="9">
    <source>
        <dbReference type="SAM" id="MobiDB-lite"/>
    </source>
</evidence>
<dbReference type="InterPro" id="IPR017441">
    <property type="entry name" value="Protein_kinase_ATP_BS"/>
</dbReference>
<dbReference type="InterPro" id="IPR019734">
    <property type="entry name" value="TPR_rpt"/>
</dbReference>
<dbReference type="FunFam" id="1.10.510.10:FF:000021">
    <property type="entry name" value="Serine/threonine protein kinase"/>
    <property type="match status" value="1"/>
</dbReference>
<dbReference type="InterPro" id="IPR008271">
    <property type="entry name" value="Ser/Thr_kinase_AS"/>
</dbReference>
<sequence length="828" mass="88859">MIEIPGYRIDRPIGRGGMSTVYLALQESVQREVALKIMSGALLGDEEFGERFLREARIAASLRHPNVVHVYDVAQHGDQHYMAMEHLPGGPVIARRGPRRDFIFALRAVREIASALDYAHKRGVVHRDIKPDNILLREDGSAVLTDFGIARAGDSMRMTRTGAIIGTPHYMSPEQARGQPLDGRADLYSLGVVFYQLLMGEVPYQAEDSVAVGIMHITAPLPRLPASLAELQALFDRLLAKDPAQRFQTGAELIEALDGIAHLRPELPDAPAPRGRRPPAAVVDSPPTVVTPPEARAARAPKPSDGPSLGQMEGIVTGEQPRRRELAASKPRARRPWPWLLLPLALLVLALVFETQLRELWSGSDRAEQLTRAEAALAAGRLQDDAEGPGARSLYNAILAAEPDHEAAREGLRRVGRAHLEAARGLLERSDLLAAQRELELARALGAGSADIAALSRQIEESQGRSAGEQELSRRIEAAAAALAAGLIEEPGVGAIALYQQALALAPDNPVARAGLRAALAPLIASARSDIETAAFDAAEQRLAIVSQADPGHLDLPELRAALAESRKGRAERIAALLQQARERTARGQLTTPVGRSAQDAYREALALDPALAEASEGLRRLGRELLRRAEAASADFDFEAAESALDAAALLDPPPAGLPRARERMEAARQSYARVAEGRGADPSRVDALIAEAEVAIAQGRLLQPPGESAYDSLRAALALAPSDARARALLQGLPAQARQRFDAALAASRPNDALRYLEGLQVVAPTSAELPLMRQRLAVAYLGLANERLGRGELASARQALERAAELEPNHIEIPALRARLEQAGG</sequence>
<reference evidence="11 12" key="1">
    <citation type="submission" date="2016-10" db="EMBL/GenBank/DDBJ databases">
        <authorList>
            <person name="de Groot N.N."/>
        </authorList>
    </citation>
    <scope>NUCLEOTIDE SEQUENCE [LARGE SCALE GENOMIC DNA]</scope>
    <source>
        <strain evidence="11 12">DSM 16957</strain>
    </source>
</reference>
<dbReference type="InterPro" id="IPR011990">
    <property type="entry name" value="TPR-like_helical_dom_sf"/>
</dbReference>
<dbReference type="RefSeq" id="WP_091240333.1">
    <property type="nucleotide sequence ID" value="NZ_FNAG01000002.1"/>
</dbReference>
<proteinExistence type="predicted"/>
<dbReference type="GO" id="GO:0004674">
    <property type="term" value="F:protein serine/threonine kinase activity"/>
    <property type="evidence" value="ECO:0007669"/>
    <property type="project" value="UniProtKB-KW"/>
</dbReference>
<dbReference type="SUPFAM" id="SSF56112">
    <property type="entry name" value="Protein kinase-like (PK-like)"/>
    <property type="match status" value="1"/>
</dbReference>
<feature type="binding site" evidence="8">
    <location>
        <position position="36"/>
    </location>
    <ligand>
        <name>ATP</name>
        <dbReference type="ChEBI" id="CHEBI:30616"/>
    </ligand>
</feature>
<keyword evidence="6 8" id="KW-0067">ATP-binding</keyword>
<evidence type="ECO:0000256" key="2">
    <source>
        <dbReference type="ARBA" id="ARBA00022527"/>
    </source>
</evidence>
<dbReference type="SUPFAM" id="SSF48452">
    <property type="entry name" value="TPR-like"/>
    <property type="match status" value="1"/>
</dbReference>
<evidence type="ECO:0000256" key="8">
    <source>
        <dbReference type="PROSITE-ProRule" id="PRU10141"/>
    </source>
</evidence>
<dbReference type="PANTHER" id="PTHR43289:SF6">
    <property type="entry name" value="SERINE_THREONINE-PROTEIN KINASE NEKL-3"/>
    <property type="match status" value="1"/>
</dbReference>
<evidence type="ECO:0000256" key="6">
    <source>
        <dbReference type="ARBA" id="ARBA00022840"/>
    </source>
</evidence>
<dbReference type="Pfam" id="PF00069">
    <property type="entry name" value="Pkinase"/>
    <property type="match status" value="1"/>
</dbReference>
<keyword evidence="12" id="KW-1185">Reference proteome</keyword>
<keyword evidence="2 11" id="KW-0723">Serine/threonine-protein kinase</keyword>
<keyword evidence="5 11" id="KW-0418">Kinase</keyword>
<evidence type="ECO:0000259" key="10">
    <source>
        <dbReference type="PROSITE" id="PS50011"/>
    </source>
</evidence>
<dbReference type="SMART" id="SM00220">
    <property type="entry name" value="S_TKc"/>
    <property type="match status" value="1"/>
</dbReference>
<dbReference type="GO" id="GO:0005524">
    <property type="term" value="F:ATP binding"/>
    <property type="evidence" value="ECO:0007669"/>
    <property type="project" value="UniProtKB-UniRule"/>
</dbReference>
<evidence type="ECO:0000256" key="7">
    <source>
        <dbReference type="PROSITE-ProRule" id="PRU00339"/>
    </source>
</evidence>
<dbReference type="Proteomes" id="UP000199603">
    <property type="component" value="Unassembled WGS sequence"/>
</dbReference>
<evidence type="ECO:0000313" key="11">
    <source>
        <dbReference type="EMBL" id="SDD41689.1"/>
    </source>
</evidence>
<organism evidence="11 12">
    <name type="scientific">Aquimonas voraii</name>
    <dbReference type="NCBI Taxonomy" id="265719"/>
    <lineage>
        <taxon>Bacteria</taxon>
        <taxon>Pseudomonadati</taxon>
        <taxon>Pseudomonadota</taxon>
        <taxon>Gammaproteobacteria</taxon>
        <taxon>Lysobacterales</taxon>
        <taxon>Lysobacteraceae</taxon>
        <taxon>Aquimonas</taxon>
    </lineage>
</organism>
<gene>
    <name evidence="11" type="ORF">SAMN04488509_102376</name>
</gene>
<dbReference type="Gene3D" id="1.25.40.10">
    <property type="entry name" value="Tetratricopeptide repeat domain"/>
    <property type="match status" value="1"/>
</dbReference>
<evidence type="ECO:0000256" key="3">
    <source>
        <dbReference type="ARBA" id="ARBA00022679"/>
    </source>
</evidence>
<feature type="compositionally biased region" description="Low complexity" evidence="9">
    <location>
        <begin position="278"/>
        <end position="303"/>
    </location>
</feature>
<dbReference type="EMBL" id="FNAG01000002">
    <property type="protein sequence ID" value="SDD41689.1"/>
    <property type="molecule type" value="Genomic_DNA"/>
</dbReference>